<protein>
    <submittedName>
        <fullName evidence="1">HAD family hydrolase</fullName>
    </submittedName>
</protein>
<name>A0ACD4PHX0_9BACT</name>
<proteinExistence type="predicted"/>
<organism evidence="1 2">
    <name type="scientific">Mycoplasmopsis edwardii</name>
    <dbReference type="NCBI Taxonomy" id="53558"/>
    <lineage>
        <taxon>Bacteria</taxon>
        <taxon>Bacillati</taxon>
        <taxon>Mycoplasmatota</taxon>
        <taxon>Mycoplasmoidales</taxon>
        <taxon>Metamycoplasmataceae</taxon>
        <taxon>Mycoplasmopsis</taxon>
    </lineage>
</organism>
<accession>A0ACD4PHX0</accession>
<evidence type="ECO:0000313" key="2">
    <source>
        <dbReference type="Proteomes" id="UP001213039"/>
    </source>
</evidence>
<dbReference type="EMBL" id="CP114370">
    <property type="protein sequence ID" value="WBP84111.1"/>
    <property type="molecule type" value="Genomic_DNA"/>
</dbReference>
<keyword evidence="1" id="KW-0378">Hydrolase</keyword>
<keyword evidence="2" id="KW-1185">Reference proteome</keyword>
<reference evidence="1" key="1">
    <citation type="submission" date="2022-12" db="EMBL/GenBank/DDBJ databases">
        <authorList>
            <consortium name="Asia Pacific Centre for Animal Health"/>
            <person name="Klose S.M."/>
            <person name="Legione A.R."/>
            <person name="Monotti I."/>
            <person name="Bushell R."/>
            <person name="Marenda M.S."/>
            <person name="Sugiyama T."/>
            <person name="Browning G.F."/>
            <person name="Vaz P.K."/>
        </authorList>
    </citation>
    <scope>NUCLEOTIDE SEQUENCE</scope>
    <source>
        <strain evidence="1">Felid995</strain>
    </source>
</reference>
<evidence type="ECO:0000313" key="1">
    <source>
        <dbReference type="EMBL" id="WBP84111.1"/>
    </source>
</evidence>
<dbReference type="Proteomes" id="UP001213039">
    <property type="component" value="Chromosome"/>
</dbReference>
<gene>
    <name evidence="1" type="ORF">Me_995_000061</name>
</gene>
<sequence>MRNVAIFSDVDGTIYPFPGKELPELNKLKVNEVVKKGVHFVISTGNGPYDKIKKLADELGGRYISFSNGAFLYDNHEKKVLHIEYIDLDEAKKIWDLAEEVGLPLYYFATDRFYLKDATDNQRQFFTEFCEYDQWIENGEIPNDLHKIETYGKPEKLHKFAELAKERKINLNIVVLEKHIEITKPGVSKGSGIEWFCKNVFNADLSEVMAIGDSQNDISMFQVAGYSYAMENTDPYTMQFAKYYTSTVEQAGLAEAIDDFLYRVDFDLKREISQRQSTKK</sequence>